<dbReference type="InterPro" id="IPR011051">
    <property type="entry name" value="RmlC_Cupin_sf"/>
</dbReference>
<dbReference type="KEGG" id="odi:ODI_R2284"/>
<feature type="domain" description="Pirin N-terminal" evidence="4">
    <location>
        <begin position="34"/>
        <end position="139"/>
    </location>
</feature>
<dbReference type="CDD" id="cd02909">
    <property type="entry name" value="cupin_pirin_N"/>
    <property type="match status" value="1"/>
</dbReference>
<dbReference type="EMBL" id="FLRC01000003">
    <property type="protein sequence ID" value="SBT23778.1"/>
    <property type="molecule type" value="Genomic_DNA"/>
</dbReference>
<dbReference type="AlphaFoldDB" id="A0A1C3JXD6"/>
<protein>
    <submittedName>
        <fullName evidence="6">Pirin-related protein</fullName>
    </submittedName>
</protein>
<dbReference type="GO" id="GO:0046872">
    <property type="term" value="F:metal ion binding"/>
    <property type="evidence" value="ECO:0007669"/>
    <property type="project" value="UniProtKB-KW"/>
</dbReference>
<accession>A0A1C3JXD6</accession>
<feature type="binding site" evidence="2">
    <location>
        <position position="119"/>
    </location>
    <ligand>
        <name>Fe cation</name>
        <dbReference type="ChEBI" id="CHEBI:24875"/>
    </ligand>
</feature>
<gene>
    <name evidence="6" type="ORF">ODI_01160</name>
    <name evidence="7" type="ORF">ODI_R2284</name>
</gene>
<dbReference type="STRING" id="1851544.ODI_01160"/>
<dbReference type="InterPro" id="IPR003829">
    <property type="entry name" value="Pirin_N_dom"/>
</dbReference>
<evidence type="ECO:0000313" key="8">
    <source>
        <dbReference type="Proteomes" id="UP000078558"/>
    </source>
</evidence>
<evidence type="ECO:0000313" key="7">
    <source>
        <dbReference type="EMBL" id="SOE49746.1"/>
    </source>
</evidence>
<evidence type="ECO:0000256" key="3">
    <source>
        <dbReference type="RuleBase" id="RU003457"/>
    </source>
</evidence>
<dbReference type="InterPro" id="IPR012093">
    <property type="entry name" value="Pirin"/>
</dbReference>
<feature type="binding site" evidence="2">
    <location>
        <position position="75"/>
    </location>
    <ligand>
        <name>Fe cation</name>
        <dbReference type="ChEBI" id="CHEBI:24875"/>
    </ligand>
</feature>
<comment type="cofactor">
    <cofactor evidence="2">
        <name>Fe cation</name>
        <dbReference type="ChEBI" id="CHEBI:24875"/>
    </cofactor>
    <text evidence="2">Binds 1 Fe cation per subunit.</text>
</comment>
<feature type="domain" description="Pirin C-terminal" evidence="5">
    <location>
        <begin position="193"/>
        <end position="291"/>
    </location>
</feature>
<dbReference type="PIRSF" id="PIRSF006232">
    <property type="entry name" value="Pirin"/>
    <property type="match status" value="1"/>
</dbReference>
<dbReference type="Proteomes" id="UP000078558">
    <property type="component" value="Chromosome I"/>
</dbReference>
<dbReference type="InterPro" id="IPR008778">
    <property type="entry name" value="Pirin_C_dom"/>
</dbReference>
<dbReference type="Pfam" id="PF02678">
    <property type="entry name" value="Pirin"/>
    <property type="match status" value="1"/>
</dbReference>
<dbReference type="EMBL" id="LT907988">
    <property type="protein sequence ID" value="SOE49746.1"/>
    <property type="molecule type" value="Genomic_DNA"/>
</dbReference>
<keyword evidence="8" id="KW-1185">Reference proteome</keyword>
<name>A0A1C3JXD6_9BURK</name>
<dbReference type="SUPFAM" id="SSF51182">
    <property type="entry name" value="RmlC-like cupins"/>
    <property type="match status" value="1"/>
</dbReference>
<feature type="binding site" evidence="2">
    <location>
        <position position="73"/>
    </location>
    <ligand>
        <name>Fe cation</name>
        <dbReference type="ChEBI" id="CHEBI:24875"/>
    </ligand>
</feature>
<reference evidence="7 8" key="2">
    <citation type="submission" date="2017-08" db="EMBL/GenBank/DDBJ databases">
        <authorList>
            <person name="de Groot N.N."/>
        </authorList>
    </citation>
    <scope>NUCLEOTIDE SEQUENCE [LARGE SCALE GENOMIC DNA]</scope>
    <source>
        <strain evidence="7">Orrdi1</strain>
    </source>
</reference>
<organism evidence="6 8">
    <name type="scientific">Orrella dioscoreae</name>
    <dbReference type="NCBI Taxonomy" id="1851544"/>
    <lineage>
        <taxon>Bacteria</taxon>
        <taxon>Pseudomonadati</taxon>
        <taxon>Pseudomonadota</taxon>
        <taxon>Betaproteobacteria</taxon>
        <taxon>Burkholderiales</taxon>
        <taxon>Alcaligenaceae</taxon>
        <taxon>Orrella</taxon>
    </lineage>
</organism>
<evidence type="ECO:0000259" key="5">
    <source>
        <dbReference type="Pfam" id="PF05726"/>
    </source>
</evidence>
<dbReference type="PANTHER" id="PTHR13903">
    <property type="entry name" value="PIRIN-RELATED"/>
    <property type="match status" value="1"/>
</dbReference>
<keyword evidence="2" id="KW-0479">Metal-binding</keyword>
<evidence type="ECO:0000259" key="4">
    <source>
        <dbReference type="Pfam" id="PF02678"/>
    </source>
</evidence>
<dbReference type="Pfam" id="PF05726">
    <property type="entry name" value="Pirin_C"/>
    <property type="match status" value="1"/>
</dbReference>
<evidence type="ECO:0000256" key="2">
    <source>
        <dbReference type="PIRSR" id="PIRSR006232-1"/>
    </source>
</evidence>
<feature type="binding site" evidence="2">
    <location>
        <position position="117"/>
    </location>
    <ligand>
        <name>Fe cation</name>
        <dbReference type="ChEBI" id="CHEBI:24875"/>
    </ligand>
</feature>
<dbReference type="Gene3D" id="2.60.120.10">
    <property type="entry name" value="Jelly Rolls"/>
    <property type="match status" value="2"/>
</dbReference>
<reference evidence="6 8" key="1">
    <citation type="submission" date="2016-06" db="EMBL/GenBank/DDBJ databases">
        <authorList>
            <person name="Kjaerup R.B."/>
            <person name="Dalgaard T.S."/>
            <person name="Juul-Madsen H.R."/>
        </authorList>
    </citation>
    <scope>NUCLEOTIDE SEQUENCE [LARGE SCALE GENOMIC DNA]</scope>
    <source>
        <strain evidence="6">Orrdi1</strain>
    </source>
</reference>
<evidence type="ECO:0000256" key="1">
    <source>
        <dbReference type="ARBA" id="ARBA00008416"/>
    </source>
</evidence>
<keyword evidence="2" id="KW-0408">Iron</keyword>
<dbReference type="PANTHER" id="PTHR13903:SF8">
    <property type="entry name" value="PIRIN"/>
    <property type="match status" value="1"/>
</dbReference>
<sequence length="310" mass="33985">MISDEARMSIPSQQTSSGTIETIVVPRSSDIGGFEVRRALPSAQRRTVGPFVFLDEFGPTVFDAGTGLDVRPHPHIGLSTLSYLYEGEIVHRDGKGHVQTISPGEVNWMTAGRGIVHSERTDPARRKQAHGLSGLQTWLALPREHEETDPGFSHYARDPAATLEGEGVKARVVAGSLFGKTSSVRTFSPLFLVDLALDAGARIALSAEYVERAAYITSGEIEIEGQAHGPGRLLVFAAGKPVVLRACTQARFALLGGEPLDGPRFVWWNFVSSRKERIEQAREDWMRNRFGQTLPGEESEYIPAPERKVL</sequence>
<proteinExistence type="inferred from homology"/>
<dbReference type="CDD" id="cd02247">
    <property type="entry name" value="cupin_pirin_C"/>
    <property type="match status" value="1"/>
</dbReference>
<evidence type="ECO:0000313" key="6">
    <source>
        <dbReference type="EMBL" id="SBT23778.1"/>
    </source>
</evidence>
<dbReference type="InterPro" id="IPR014710">
    <property type="entry name" value="RmlC-like_jellyroll"/>
</dbReference>
<comment type="similarity">
    <text evidence="1 3">Belongs to the pirin family.</text>
</comment>